<dbReference type="AlphaFoldDB" id="A0A1H7IKN1"/>
<keyword evidence="9" id="KW-1185">Reference proteome</keyword>
<evidence type="ECO:0000256" key="6">
    <source>
        <dbReference type="RuleBase" id="RU003915"/>
    </source>
</evidence>
<dbReference type="InterPro" id="IPR001179">
    <property type="entry name" value="PPIase_FKBP_dom"/>
</dbReference>
<name>A0A1H7IKN1_9GAMM</name>
<dbReference type="Gene3D" id="3.10.50.40">
    <property type="match status" value="1"/>
</dbReference>
<dbReference type="EMBL" id="FOAA01000003">
    <property type="protein sequence ID" value="SEK62120.1"/>
    <property type="molecule type" value="Genomic_DNA"/>
</dbReference>
<dbReference type="InterPro" id="IPR000774">
    <property type="entry name" value="PPIase_FKBP_N"/>
</dbReference>
<organism evidence="8 9">
    <name type="scientific">Ectothiorhodospira marina</name>
    <dbReference type="NCBI Taxonomy" id="1396821"/>
    <lineage>
        <taxon>Bacteria</taxon>
        <taxon>Pseudomonadati</taxon>
        <taxon>Pseudomonadota</taxon>
        <taxon>Gammaproteobacteria</taxon>
        <taxon>Chromatiales</taxon>
        <taxon>Ectothiorhodospiraceae</taxon>
        <taxon>Ectothiorhodospira</taxon>
    </lineage>
</organism>
<keyword evidence="4 5" id="KW-0413">Isomerase</keyword>
<dbReference type="PROSITE" id="PS50059">
    <property type="entry name" value="FKBP_PPIASE"/>
    <property type="match status" value="1"/>
</dbReference>
<evidence type="ECO:0000256" key="3">
    <source>
        <dbReference type="ARBA" id="ARBA00023110"/>
    </source>
</evidence>
<sequence>MLASLLRNVLFLAVVSLISLVIIFVGARSCGLTPEQRAEEALLAELNIEEGDAYRSANAARPGVVTLSSGLQVEVLELGDGPVPEREDRVVVHYRGMHLDGRVFDSSYRREVPSVVTVEDMIPGWQEALVNLPAGSEARLVVPYQLGYGGGRMGDVIGPGETLIFELALLEVLGPVEEVEEVLDPMQETVPGLGR</sequence>
<evidence type="ECO:0000313" key="9">
    <source>
        <dbReference type="Proteomes" id="UP000199256"/>
    </source>
</evidence>
<comment type="similarity">
    <text evidence="2 6">Belongs to the FKBP-type PPIase family.</text>
</comment>
<keyword evidence="3 5" id="KW-0697">Rotamase</keyword>
<reference evidence="9" key="1">
    <citation type="submission" date="2016-10" db="EMBL/GenBank/DDBJ databases">
        <authorList>
            <person name="Varghese N."/>
            <person name="Submissions S."/>
        </authorList>
    </citation>
    <scope>NUCLEOTIDE SEQUENCE [LARGE SCALE GENOMIC DNA]</scope>
    <source>
        <strain evidence="9">DSM 241</strain>
    </source>
</reference>
<protein>
    <recommendedName>
        <fullName evidence="6">Peptidyl-prolyl cis-trans isomerase</fullName>
        <ecNumber evidence="6">5.2.1.8</ecNumber>
    </recommendedName>
</protein>
<dbReference type="GO" id="GO:0003755">
    <property type="term" value="F:peptidyl-prolyl cis-trans isomerase activity"/>
    <property type="evidence" value="ECO:0007669"/>
    <property type="project" value="UniProtKB-UniRule"/>
</dbReference>
<dbReference type="InterPro" id="IPR046357">
    <property type="entry name" value="PPIase_dom_sf"/>
</dbReference>
<dbReference type="STRING" id="1396821.SAMN05444515_103157"/>
<proteinExistence type="inferred from homology"/>
<dbReference type="Pfam" id="PF01346">
    <property type="entry name" value="FKBP_N"/>
    <property type="match status" value="1"/>
</dbReference>
<accession>A0A1H7IKN1</accession>
<dbReference type="Proteomes" id="UP000199256">
    <property type="component" value="Unassembled WGS sequence"/>
</dbReference>
<feature type="domain" description="PPIase FKBP-type" evidence="7">
    <location>
        <begin position="87"/>
        <end position="173"/>
    </location>
</feature>
<evidence type="ECO:0000256" key="1">
    <source>
        <dbReference type="ARBA" id="ARBA00000971"/>
    </source>
</evidence>
<evidence type="ECO:0000256" key="2">
    <source>
        <dbReference type="ARBA" id="ARBA00006577"/>
    </source>
</evidence>
<evidence type="ECO:0000256" key="4">
    <source>
        <dbReference type="ARBA" id="ARBA00023235"/>
    </source>
</evidence>
<dbReference type="GO" id="GO:0006457">
    <property type="term" value="P:protein folding"/>
    <property type="evidence" value="ECO:0007669"/>
    <property type="project" value="InterPro"/>
</dbReference>
<evidence type="ECO:0000313" key="8">
    <source>
        <dbReference type="EMBL" id="SEK62120.1"/>
    </source>
</evidence>
<gene>
    <name evidence="8" type="ORF">SAMN05444515_103157</name>
</gene>
<dbReference type="RefSeq" id="WP_245740588.1">
    <property type="nucleotide sequence ID" value="NZ_FOAA01000003.1"/>
</dbReference>
<dbReference type="PANTHER" id="PTHR43811:SF19">
    <property type="entry name" value="39 KDA FK506-BINDING NUCLEAR PROTEIN"/>
    <property type="match status" value="1"/>
</dbReference>
<dbReference type="Pfam" id="PF00254">
    <property type="entry name" value="FKBP_C"/>
    <property type="match status" value="1"/>
</dbReference>
<comment type="catalytic activity">
    <reaction evidence="1 5 6">
        <text>[protein]-peptidylproline (omega=180) = [protein]-peptidylproline (omega=0)</text>
        <dbReference type="Rhea" id="RHEA:16237"/>
        <dbReference type="Rhea" id="RHEA-COMP:10747"/>
        <dbReference type="Rhea" id="RHEA-COMP:10748"/>
        <dbReference type="ChEBI" id="CHEBI:83833"/>
        <dbReference type="ChEBI" id="CHEBI:83834"/>
        <dbReference type="EC" id="5.2.1.8"/>
    </reaction>
</comment>
<dbReference type="SUPFAM" id="SSF54534">
    <property type="entry name" value="FKBP-like"/>
    <property type="match status" value="1"/>
</dbReference>
<dbReference type="PANTHER" id="PTHR43811">
    <property type="entry name" value="FKBP-TYPE PEPTIDYL-PROLYL CIS-TRANS ISOMERASE FKPA"/>
    <property type="match status" value="1"/>
</dbReference>
<dbReference type="EC" id="5.2.1.8" evidence="6"/>
<evidence type="ECO:0000259" key="7">
    <source>
        <dbReference type="PROSITE" id="PS50059"/>
    </source>
</evidence>
<dbReference type="Gene3D" id="6.10.250.2970">
    <property type="match status" value="1"/>
</dbReference>
<evidence type="ECO:0000256" key="5">
    <source>
        <dbReference type="PROSITE-ProRule" id="PRU00277"/>
    </source>
</evidence>